<sequence>MEGNAPGRPLSPSGEGGGVTKRESSVRKEKRDCERETESSRVKEGEEGCSQPLLRVCRQRSIVGVAAVNYFSYCPGKPMSLFNTPALPSLFVDETIIGDSVDDNKELLELLLLLVWYEQLGFHLYALSSCFFSNGLVPLEKADSHVKPLSSAQSHPWWLKVKEAISIANNACWSIGELVVKIQKKKIKKNSDMNVYHLKPVGNGYSSSNSSSSIPYLANGGIPSLKLPVVVVLWPFS</sequence>
<accession>A0A445BIU6</accession>
<proteinExistence type="predicted"/>
<comment type="caution">
    <text evidence="2">The sequence shown here is derived from an EMBL/GenBank/DDBJ whole genome shotgun (WGS) entry which is preliminary data.</text>
</comment>
<dbReference type="EMBL" id="SDMP01000009">
    <property type="protein sequence ID" value="RYR38608.1"/>
    <property type="molecule type" value="Genomic_DNA"/>
</dbReference>
<feature type="compositionally biased region" description="Basic and acidic residues" evidence="1">
    <location>
        <begin position="20"/>
        <end position="44"/>
    </location>
</feature>
<feature type="region of interest" description="Disordered" evidence="1">
    <location>
        <begin position="1"/>
        <end position="44"/>
    </location>
</feature>
<reference evidence="2 3" key="1">
    <citation type="submission" date="2019-01" db="EMBL/GenBank/DDBJ databases">
        <title>Sequencing of cultivated peanut Arachis hypogaea provides insights into genome evolution and oil improvement.</title>
        <authorList>
            <person name="Chen X."/>
        </authorList>
    </citation>
    <scope>NUCLEOTIDE SEQUENCE [LARGE SCALE GENOMIC DNA]</scope>
    <source>
        <strain evidence="3">cv. Fuhuasheng</strain>
        <tissue evidence="2">Leaves</tissue>
    </source>
</reference>
<dbReference type="Proteomes" id="UP000289738">
    <property type="component" value="Chromosome A09"/>
</dbReference>
<organism evidence="2 3">
    <name type="scientific">Arachis hypogaea</name>
    <name type="common">Peanut</name>
    <dbReference type="NCBI Taxonomy" id="3818"/>
    <lineage>
        <taxon>Eukaryota</taxon>
        <taxon>Viridiplantae</taxon>
        <taxon>Streptophyta</taxon>
        <taxon>Embryophyta</taxon>
        <taxon>Tracheophyta</taxon>
        <taxon>Spermatophyta</taxon>
        <taxon>Magnoliopsida</taxon>
        <taxon>eudicotyledons</taxon>
        <taxon>Gunneridae</taxon>
        <taxon>Pentapetalae</taxon>
        <taxon>rosids</taxon>
        <taxon>fabids</taxon>
        <taxon>Fabales</taxon>
        <taxon>Fabaceae</taxon>
        <taxon>Papilionoideae</taxon>
        <taxon>50 kb inversion clade</taxon>
        <taxon>dalbergioids sensu lato</taxon>
        <taxon>Dalbergieae</taxon>
        <taxon>Pterocarpus clade</taxon>
        <taxon>Arachis</taxon>
    </lineage>
</organism>
<evidence type="ECO:0000313" key="3">
    <source>
        <dbReference type="Proteomes" id="UP000289738"/>
    </source>
</evidence>
<evidence type="ECO:0000256" key="1">
    <source>
        <dbReference type="SAM" id="MobiDB-lite"/>
    </source>
</evidence>
<dbReference type="AlphaFoldDB" id="A0A445BIU6"/>
<keyword evidence="3" id="KW-1185">Reference proteome</keyword>
<gene>
    <name evidence="2" type="ORF">Ahy_A09g043685</name>
</gene>
<protein>
    <submittedName>
        <fullName evidence="2">Uncharacterized protein</fullName>
    </submittedName>
</protein>
<name>A0A445BIU6_ARAHY</name>
<evidence type="ECO:0000313" key="2">
    <source>
        <dbReference type="EMBL" id="RYR38608.1"/>
    </source>
</evidence>